<dbReference type="RefSeq" id="WP_354012277.1">
    <property type="nucleotide sequence ID" value="NZ_JBEPMU010000001.1"/>
</dbReference>
<dbReference type="Proteomes" id="UP001549184">
    <property type="component" value="Unassembled WGS sequence"/>
</dbReference>
<feature type="transmembrane region" description="Helical" evidence="1">
    <location>
        <begin position="201"/>
        <end position="234"/>
    </location>
</feature>
<organism evidence="2 3">
    <name type="scientific">Dyella japonica</name>
    <dbReference type="NCBI Taxonomy" id="231455"/>
    <lineage>
        <taxon>Bacteria</taxon>
        <taxon>Pseudomonadati</taxon>
        <taxon>Pseudomonadota</taxon>
        <taxon>Gammaproteobacteria</taxon>
        <taxon>Lysobacterales</taxon>
        <taxon>Rhodanobacteraceae</taxon>
        <taxon>Dyella</taxon>
    </lineage>
</organism>
<feature type="transmembrane region" description="Helical" evidence="1">
    <location>
        <begin position="165"/>
        <end position="189"/>
    </location>
</feature>
<evidence type="ECO:0000313" key="3">
    <source>
        <dbReference type="Proteomes" id="UP001549184"/>
    </source>
</evidence>
<keyword evidence="1" id="KW-0472">Membrane</keyword>
<keyword evidence="1" id="KW-0812">Transmembrane</keyword>
<protein>
    <submittedName>
        <fullName evidence="2">Uncharacterized protein</fullName>
    </submittedName>
</protein>
<reference evidence="2 3" key="1">
    <citation type="submission" date="2024-06" db="EMBL/GenBank/DDBJ databases">
        <title>Sorghum-associated microbial communities from plants grown in Nebraska, USA.</title>
        <authorList>
            <person name="Schachtman D."/>
        </authorList>
    </citation>
    <scope>NUCLEOTIDE SEQUENCE [LARGE SCALE GENOMIC DNA]</scope>
    <source>
        <strain evidence="2 3">1073</strain>
    </source>
</reference>
<accession>A0ABV2JPP2</accession>
<evidence type="ECO:0000313" key="2">
    <source>
        <dbReference type="EMBL" id="MET3650795.1"/>
    </source>
</evidence>
<dbReference type="EMBL" id="JBEPMU010000001">
    <property type="protein sequence ID" value="MET3650795.1"/>
    <property type="molecule type" value="Genomic_DNA"/>
</dbReference>
<keyword evidence="1" id="KW-1133">Transmembrane helix</keyword>
<keyword evidence="3" id="KW-1185">Reference proteome</keyword>
<gene>
    <name evidence="2" type="ORF">ABIC75_000497</name>
</gene>
<proteinExistence type="predicted"/>
<evidence type="ECO:0000256" key="1">
    <source>
        <dbReference type="SAM" id="Phobius"/>
    </source>
</evidence>
<comment type="caution">
    <text evidence="2">The sequence shown here is derived from an EMBL/GenBank/DDBJ whole genome shotgun (WGS) entry which is preliminary data.</text>
</comment>
<sequence>MTTIHLRDEVGSRVSSLRSVGTGLGCTFPMSLRDLVARNARPVKFSQTITTREALGGKHFLEIHRDGSYYYSGYLRATGWPSFSVSVVSALGITISTAGGDSSLQLGFNAQGEAHGTDEVGERQFEWHQHGTNQTIADFWPAFKEGTWQAHVEYKSNYLGVIGDIGSWLGAIVAMGTLLGPTGAAIAIAGDAAGLADANELIVPGLIGVAFASGVAFLVSPGLLIPAFLVGAAITPALIKQRKLEPFECAFADQVFGGKIPYDRILLTNMSGFDGHGFTVPGPGDVILVNMGEGYEHPTTWAFNASGDSARAPGHLFMHELTHAWQIAHDSFTPILYCEAVREQAWALYDRPAVYRYGAAGKRWSDYRVEQQASIVADWFAGKFDPRGPVRPQQAFEPMDEMSNPFWPYIRDNIRGGIT</sequence>
<name>A0ABV2JPP2_9GAMM</name>